<dbReference type="PATRIC" id="fig|1423734.3.peg.985"/>
<reference evidence="2 3" key="1">
    <citation type="journal article" date="2015" name="Genome Announc.">
        <title>Expanding the biotechnology potential of lactobacilli through comparative genomics of 213 strains and associated genera.</title>
        <authorList>
            <person name="Sun Z."/>
            <person name="Harris H.M."/>
            <person name="McCann A."/>
            <person name="Guo C."/>
            <person name="Argimon S."/>
            <person name="Zhang W."/>
            <person name="Yang X."/>
            <person name="Jeffery I.B."/>
            <person name="Cooney J.C."/>
            <person name="Kagawa T.F."/>
            <person name="Liu W."/>
            <person name="Song Y."/>
            <person name="Salvetti E."/>
            <person name="Wrobel A."/>
            <person name="Rasinkangas P."/>
            <person name="Parkhill J."/>
            <person name="Rea M.C."/>
            <person name="O'Sullivan O."/>
            <person name="Ritari J."/>
            <person name="Douillard F.P."/>
            <person name="Paul Ross R."/>
            <person name="Yang R."/>
            <person name="Briner A.E."/>
            <person name="Felis G.E."/>
            <person name="de Vos W.M."/>
            <person name="Barrangou R."/>
            <person name="Klaenhammer T.R."/>
            <person name="Caufield P.W."/>
            <person name="Cui Y."/>
            <person name="Zhang H."/>
            <person name="O'Toole P.W."/>
        </authorList>
    </citation>
    <scope>NUCLEOTIDE SEQUENCE [LARGE SCALE GENOMIC DNA]</scope>
    <source>
        <strain evidence="2 3">DSM 18527</strain>
    </source>
</reference>
<proteinExistence type="predicted"/>
<feature type="transmembrane region" description="Helical" evidence="1">
    <location>
        <begin position="95"/>
        <end position="121"/>
    </location>
</feature>
<keyword evidence="3" id="KW-1185">Reference proteome</keyword>
<protein>
    <recommendedName>
        <fullName evidence="4">Periplasmic secreted protein</fullName>
    </recommendedName>
</protein>
<dbReference type="InterPro" id="IPR009898">
    <property type="entry name" value="DUF1440"/>
</dbReference>
<dbReference type="Pfam" id="PF07274">
    <property type="entry name" value="DUF1440"/>
    <property type="match status" value="1"/>
</dbReference>
<evidence type="ECO:0000313" key="2">
    <source>
        <dbReference type="EMBL" id="KRM35573.1"/>
    </source>
</evidence>
<feature type="transmembrane region" description="Helical" evidence="1">
    <location>
        <begin position="63"/>
        <end position="83"/>
    </location>
</feature>
<dbReference type="Proteomes" id="UP000051236">
    <property type="component" value="Unassembled WGS sequence"/>
</dbReference>
<gene>
    <name evidence="2" type="ORF">FC83_GL000971</name>
</gene>
<keyword evidence="1" id="KW-0812">Transmembrane</keyword>
<evidence type="ECO:0000256" key="1">
    <source>
        <dbReference type="SAM" id="Phobius"/>
    </source>
</evidence>
<name>A0A0R1Y1B8_9LACO</name>
<evidence type="ECO:0008006" key="4">
    <source>
        <dbReference type="Google" id="ProtNLM"/>
    </source>
</evidence>
<dbReference type="STRING" id="1423734.FC83_GL000971"/>
<sequence>MLWAGIFGGLISGLVKLGWENILPTRTALRNLTNPPQMLLQQIGIPKHITHLTYTYSGAQMPWVSFIVHFGFSIAFAIIYCLLAQKYAKITIGQGMVFGLAVWVAFHLIIMPLMGTVPAIWNQPIEEHISEALGHMVWMWTIEVFRSNWVLKYGRSRSLLD</sequence>
<keyword evidence="1" id="KW-1133">Transmembrane helix</keyword>
<keyword evidence="1" id="KW-0472">Membrane</keyword>
<dbReference type="AlphaFoldDB" id="A0A0R1Y1B8"/>
<organism evidence="2 3">
    <name type="scientific">Agrilactobacillus composti DSM 18527 = JCM 14202</name>
    <dbReference type="NCBI Taxonomy" id="1423734"/>
    <lineage>
        <taxon>Bacteria</taxon>
        <taxon>Bacillati</taxon>
        <taxon>Bacillota</taxon>
        <taxon>Bacilli</taxon>
        <taxon>Lactobacillales</taxon>
        <taxon>Lactobacillaceae</taxon>
        <taxon>Agrilactobacillus</taxon>
    </lineage>
</organism>
<evidence type="ECO:0000313" key="3">
    <source>
        <dbReference type="Proteomes" id="UP000051236"/>
    </source>
</evidence>
<dbReference type="EMBL" id="AZGA01000014">
    <property type="protein sequence ID" value="KRM35573.1"/>
    <property type="molecule type" value="Genomic_DNA"/>
</dbReference>
<dbReference type="eggNOG" id="COG3477">
    <property type="taxonomic scope" value="Bacteria"/>
</dbReference>
<comment type="caution">
    <text evidence="2">The sequence shown here is derived from an EMBL/GenBank/DDBJ whole genome shotgun (WGS) entry which is preliminary data.</text>
</comment>
<accession>A0A0R1Y1B8</accession>